<dbReference type="GO" id="GO:0000776">
    <property type="term" value="C:kinetochore"/>
    <property type="evidence" value="ECO:0007669"/>
    <property type="project" value="InterPro"/>
</dbReference>
<sequence>MSKFKYDDIGVVGRKTGIRVGSVTKDDDGLENLDEFFSEGFNGDGGSGGADSASASGSNNNNNSTMDIVNSEQVTPRSLMKHSNRKPRHSLLTSRLLREAQDAQDADSDSESHTYQFYNKIPSSQPLQPPIRDRDSRQHSHQDQDNELNERRQRVRRMEHDRIIQQQQDEEHAADEERREVEKSRKRNFDTSTANKKVKKDKKDKADKTDKKDKSATSSSKKRKPHSENSPTDQRKDRRTSGEKIRERRPTPMDPSDHEDHEKEYLDRIRRHSKGKRKQGDESTVEQPEHPMQPEQLDQYDQQYSPSPPRAPIHINDGGDDDSIILDQEYQPEPEPELGYANGVDNMLESDSENNIQEESRKKEDAKIDKKKRRQIDTRETSKNVTKTTSNKTNDEADALRRSSRPRHRPLAEWALERTDFAGNIIAPPPVVQSTQQTQTSLKERKKRAAQSAARNNKQKEIELHKTLEKYTTTSYPVKNKSGKTIKRDIAYREKHLKIDDLKKEYEFKKIFQEPEHMASGVMVIDKGKEKPYKESNDNCYVFYIIDGAARVGLNQSHEFNISLGGSFYIPRMNQYKIRNIGNSHLKLFFTQIRIPEAVEGNSKVVTNTSANAATTNARLYDPPQEESEHESDESDADAGSQSNGSPPSQTHSISYSSPSSVASPTSSQSPPPRRLAYLSD</sequence>
<dbReference type="GO" id="GO:0005634">
    <property type="term" value="C:nucleus"/>
    <property type="evidence" value="ECO:0007669"/>
    <property type="project" value="UniProtKB-SubCell"/>
</dbReference>
<feature type="compositionally biased region" description="Low complexity" evidence="5">
    <location>
        <begin position="432"/>
        <end position="441"/>
    </location>
</feature>
<dbReference type="InterPro" id="IPR011051">
    <property type="entry name" value="RmlC_Cupin_sf"/>
</dbReference>
<dbReference type="InterPro" id="IPR028929">
    <property type="entry name" value="Mif2_N"/>
</dbReference>
<dbReference type="InterPro" id="IPR014710">
    <property type="entry name" value="RmlC-like_jellyroll"/>
</dbReference>
<dbReference type="PANTHER" id="PTHR16684:SF11">
    <property type="entry name" value="CENTROMERE PROTEIN C"/>
    <property type="match status" value="1"/>
</dbReference>
<feature type="compositionally biased region" description="Acidic residues" evidence="5">
    <location>
        <begin position="624"/>
        <end position="637"/>
    </location>
</feature>
<comment type="similarity">
    <text evidence="2">Belongs to the CENP-C/MIF2 family.</text>
</comment>
<evidence type="ECO:0000256" key="1">
    <source>
        <dbReference type="ARBA" id="ARBA00004123"/>
    </source>
</evidence>
<protein>
    <recommendedName>
        <fullName evidence="10">Mif2/CENP-C cupin domain-containing protein</fullName>
    </recommendedName>
</protein>
<feature type="domain" description="Mif2 N-terminal" evidence="7">
    <location>
        <begin position="6"/>
        <end position="91"/>
    </location>
</feature>
<evidence type="ECO:0000256" key="5">
    <source>
        <dbReference type="SAM" id="MobiDB-lite"/>
    </source>
</evidence>
<dbReference type="Gene3D" id="2.60.120.10">
    <property type="entry name" value="Jelly Rolls"/>
    <property type="match status" value="1"/>
</dbReference>
<dbReference type="GO" id="GO:0051382">
    <property type="term" value="P:kinetochore assembly"/>
    <property type="evidence" value="ECO:0007669"/>
    <property type="project" value="InterPro"/>
</dbReference>
<feature type="region of interest" description="Disordered" evidence="5">
    <location>
        <begin position="425"/>
        <end position="459"/>
    </location>
</feature>
<proteinExistence type="inferred from homology"/>
<feature type="compositionally biased region" description="Polar residues" evidence="5">
    <location>
        <begin position="65"/>
        <end position="76"/>
    </location>
</feature>
<evidence type="ECO:0008006" key="10">
    <source>
        <dbReference type="Google" id="ProtNLM"/>
    </source>
</evidence>
<feature type="region of interest" description="Disordered" evidence="5">
    <location>
        <begin position="118"/>
        <end position="410"/>
    </location>
</feature>
<feature type="compositionally biased region" description="Basic and acidic residues" evidence="5">
    <location>
        <begin position="131"/>
        <end position="189"/>
    </location>
</feature>
<reference evidence="8 9" key="1">
    <citation type="submission" date="2019-03" db="EMBL/GenBank/DDBJ databases">
        <title>Sequencing 23 genomes of Wallemia ichthyophaga.</title>
        <authorList>
            <person name="Gostincar C."/>
        </authorList>
    </citation>
    <scope>NUCLEOTIDE SEQUENCE [LARGE SCALE GENOMIC DNA]</scope>
    <source>
        <strain evidence="8 9">EXF-8621</strain>
    </source>
</reference>
<keyword evidence="3" id="KW-0238">DNA-binding</keyword>
<dbReference type="GO" id="GO:0019237">
    <property type="term" value="F:centromeric DNA binding"/>
    <property type="evidence" value="ECO:0007669"/>
    <property type="project" value="InterPro"/>
</dbReference>
<dbReference type="Pfam" id="PF11699">
    <property type="entry name" value="CENP-C_C"/>
    <property type="match status" value="1"/>
</dbReference>
<feature type="compositionally biased region" description="Low complexity" evidence="5">
    <location>
        <begin position="50"/>
        <end position="64"/>
    </location>
</feature>
<dbReference type="InterPro" id="IPR025974">
    <property type="entry name" value="Mif2/CENP-C_cupin"/>
</dbReference>
<organism evidence="8 9">
    <name type="scientific">Wallemia ichthyophaga</name>
    <dbReference type="NCBI Taxonomy" id="245174"/>
    <lineage>
        <taxon>Eukaryota</taxon>
        <taxon>Fungi</taxon>
        <taxon>Dikarya</taxon>
        <taxon>Basidiomycota</taxon>
        <taxon>Wallemiomycotina</taxon>
        <taxon>Wallemiomycetes</taxon>
        <taxon>Wallemiales</taxon>
        <taxon>Wallemiaceae</taxon>
        <taxon>Wallemia</taxon>
    </lineage>
</organism>
<evidence type="ECO:0000256" key="4">
    <source>
        <dbReference type="ARBA" id="ARBA00023242"/>
    </source>
</evidence>
<dbReference type="Proteomes" id="UP000306954">
    <property type="component" value="Unassembled WGS sequence"/>
</dbReference>
<dbReference type="EMBL" id="SPOF01000056">
    <property type="protein sequence ID" value="TIB08588.1"/>
    <property type="molecule type" value="Genomic_DNA"/>
</dbReference>
<feature type="compositionally biased region" description="Low complexity" evidence="5">
    <location>
        <begin position="638"/>
        <end position="669"/>
    </location>
</feature>
<dbReference type="PANTHER" id="PTHR16684">
    <property type="entry name" value="CENTROMERE PROTEIN C"/>
    <property type="match status" value="1"/>
</dbReference>
<comment type="caution">
    <text evidence="8">The sequence shown here is derived from an EMBL/GenBank/DDBJ whole genome shotgun (WGS) entry which is preliminary data.</text>
</comment>
<feature type="compositionally biased region" description="Acidic residues" evidence="5">
    <location>
        <begin position="28"/>
        <end position="37"/>
    </location>
</feature>
<evidence type="ECO:0000256" key="3">
    <source>
        <dbReference type="ARBA" id="ARBA00023125"/>
    </source>
</evidence>
<feature type="compositionally biased region" description="Basic and acidic residues" evidence="5">
    <location>
        <begin position="233"/>
        <end position="268"/>
    </location>
</feature>
<evidence type="ECO:0000256" key="2">
    <source>
        <dbReference type="ARBA" id="ARBA00010291"/>
    </source>
</evidence>
<feature type="compositionally biased region" description="Low complexity" evidence="5">
    <location>
        <begin position="383"/>
        <end position="392"/>
    </location>
</feature>
<dbReference type="GO" id="GO:0051315">
    <property type="term" value="P:attachment of mitotic spindle microtubules to kinetochore"/>
    <property type="evidence" value="ECO:0007669"/>
    <property type="project" value="TreeGrafter"/>
</dbReference>
<feature type="region of interest" description="Disordered" evidence="5">
    <location>
        <begin position="21"/>
        <end position="91"/>
    </location>
</feature>
<accession>A0A4T0H0E9</accession>
<comment type="subcellular location">
    <subcellularLocation>
        <location evidence="1">Nucleus</location>
    </subcellularLocation>
</comment>
<feature type="compositionally biased region" description="Basic and acidic residues" evidence="5">
    <location>
        <begin position="201"/>
        <end position="215"/>
    </location>
</feature>
<dbReference type="Pfam" id="PF15624">
    <property type="entry name" value="Mif2_N"/>
    <property type="match status" value="1"/>
</dbReference>
<feature type="compositionally biased region" description="Basic and acidic residues" evidence="5">
    <location>
        <begin position="358"/>
        <end position="368"/>
    </location>
</feature>
<feature type="region of interest" description="Disordered" evidence="5">
    <location>
        <begin position="610"/>
        <end position="681"/>
    </location>
</feature>
<gene>
    <name evidence="8" type="ORF">E3P90_03635</name>
</gene>
<keyword evidence="4" id="KW-0539">Nucleus</keyword>
<dbReference type="GO" id="GO:0051455">
    <property type="term" value="P:spindle attachment to meiosis I kinetochore"/>
    <property type="evidence" value="ECO:0007669"/>
    <property type="project" value="TreeGrafter"/>
</dbReference>
<evidence type="ECO:0000313" key="9">
    <source>
        <dbReference type="Proteomes" id="UP000306954"/>
    </source>
</evidence>
<feature type="compositionally biased region" description="Basic residues" evidence="5">
    <location>
        <begin position="79"/>
        <end position="89"/>
    </location>
</feature>
<feature type="domain" description="Mif2/CENP-C cupin" evidence="6">
    <location>
        <begin position="507"/>
        <end position="592"/>
    </location>
</feature>
<dbReference type="InterPro" id="IPR028386">
    <property type="entry name" value="CENP-C/Mif2/cnp3"/>
</dbReference>
<dbReference type="SUPFAM" id="SSF51182">
    <property type="entry name" value="RmlC-like cupins"/>
    <property type="match status" value="1"/>
</dbReference>
<dbReference type="AlphaFoldDB" id="A0A4T0H0E9"/>
<evidence type="ECO:0000313" key="8">
    <source>
        <dbReference type="EMBL" id="TIB08588.1"/>
    </source>
</evidence>
<evidence type="ECO:0000259" key="7">
    <source>
        <dbReference type="Pfam" id="PF15624"/>
    </source>
</evidence>
<feature type="compositionally biased region" description="Acidic residues" evidence="5">
    <location>
        <begin position="318"/>
        <end position="336"/>
    </location>
</feature>
<evidence type="ECO:0000259" key="6">
    <source>
        <dbReference type="Pfam" id="PF11699"/>
    </source>
</evidence>
<name>A0A4T0H0E9_WALIC</name>